<evidence type="ECO:0000313" key="4">
    <source>
        <dbReference type="Proteomes" id="UP000318571"/>
    </source>
</evidence>
<organism evidence="3 4">
    <name type="scientific">Tigriopus californicus</name>
    <name type="common">Marine copepod</name>
    <dbReference type="NCBI Taxonomy" id="6832"/>
    <lineage>
        <taxon>Eukaryota</taxon>
        <taxon>Metazoa</taxon>
        <taxon>Ecdysozoa</taxon>
        <taxon>Arthropoda</taxon>
        <taxon>Crustacea</taxon>
        <taxon>Multicrustacea</taxon>
        <taxon>Hexanauplia</taxon>
        <taxon>Copepoda</taxon>
        <taxon>Harpacticoida</taxon>
        <taxon>Harpacticidae</taxon>
        <taxon>Tigriopus</taxon>
    </lineage>
</organism>
<gene>
    <name evidence="3" type="ORF">TCAL_01602</name>
</gene>
<dbReference type="PANTHER" id="PTHR15976:SF16">
    <property type="entry name" value="ASTEROID DOMAIN-CONTAINING PROTEIN"/>
    <property type="match status" value="1"/>
</dbReference>
<comment type="similarity">
    <text evidence="1">Belongs to the constitutive coactivator of PPAR-gamma family.</text>
</comment>
<feature type="compositionally biased region" description="Basic and acidic residues" evidence="2">
    <location>
        <begin position="406"/>
        <end position="417"/>
    </location>
</feature>
<dbReference type="PANTHER" id="PTHR15976">
    <property type="entry name" value="CONSTITUTIVE COACTIVATOR OF PEROXISOME PROLIFERATOR-ACTIVATED RECEPTOR GAMMA"/>
    <property type="match status" value="1"/>
</dbReference>
<proteinExistence type="inferred from homology"/>
<reference evidence="3 4" key="1">
    <citation type="journal article" date="2018" name="Nat. Ecol. Evol.">
        <title>Genomic signatures of mitonuclear coevolution across populations of Tigriopus californicus.</title>
        <authorList>
            <person name="Barreto F.S."/>
            <person name="Watson E.T."/>
            <person name="Lima T.G."/>
            <person name="Willett C.S."/>
            <person name="Edmands S."/>
            <person name="Li W."/>
            <person name="Burton R.S."/>
        </authorList>
    </citation>
    <scope>NUCLEOTIDE SEQUENCE [LARGE SCALE GENOMIC DNA]</scope>
    <source>
        <strain evidence="3 4">San Diego</strain>
    </source>
</reference>
<protein>
    <submittedName>
        <fullName evidence="3">Uncharacterized protein</fullName>
    </submittedName>
</protein>
<dbReference type="InterPro" id="IPR029060">
    <property type="entry name" value="PIN-like_dom_sf"/>
</dbReference>
<evidence type="ECO:0000256" key="2">
    <source>
        <dbReference type="SAM" id="MobiDB-lite"/>
    </source>
</evidence>
<keyword evidence="4" id="KW-1185">Reference proteome</keyword>
<dbReference type="GO" id="GO:0005634">
    <property type="term" value="C:nucleus"/>
    <property type="evidence" value="ECO:0007669"/>
    <property type="project" value="TreeGrafter"/>
</dbReference>
<dbReference type="Proteomes" id="UP000318571">
    <property type="component" value="Chromosome 2"/>
</dbReference>
<evidence type="ECO:0000256" key="1">
    <source>
        <dbReference type="ARBA" id="ARBA00009495"/>
    </source>
</evidence>
<dbReference type="SUPFAM" id="SSF88723">
    <property type="entry name" value="PIN domain-like"/>
    <property type="match status" value="1"/>
</dbReference>
<comment type="caution">
    <text evidence="3">The sequence shown here is derived from an EMBL/GenBank/DDBJ whole genome shotgun (WGS) entry which is preliminary data.</text>
</comment>
<name>A0A553PA99_TIGCA</name>
<sequence length="468" mass="52686">MAFHVDCFHSFLMTSRELLSSDHQCHVDVDLLHLVGLGAVQVPNQRRAEVPLGWQARPGPSNLIWDADSSQNKLYGGFTLDWVCGGQWSQMIDFLASIAYIFKQNNVQATVYCNGALEPERFDLWKKEQIDKKAKIDLVFNHLRKKGTSPPRHLWVIPTGFDVTLRLALKGIPFLMGVSLEDHRKELVTACFEKQFTGILSDDAEIALLQPPRYFSIRDMKLVGHNGLATTEIVMDEVAKALDVNPNRFCMIAVLLGNHILSGEHLGEFHRKLVPDLQSKKEDKSMPNSERLILSIVKYVRSVPKIDDFERIAEDVFGSKKDPRKKQLLESFQYYSVKFPVPGHRVNKKKPKLKVKKHVPIPVLGSQHSPMVNGSEEDENDIVVRIALDLVQLDINEALAEATGSRVKDSKPAEKKQQQQQQQSADHRKLVEEEGLSIVQAVASGLELEAAEDGGVTIINQLNCDYCD</sequence>
<evidence type="ECO:0000313" key="3">
    <source>
        <dbReference type="EMBL" id="TRY74611.1"/>
    </source>
</evidence>
<feature type="region of interest" description="Disordered" evidence="2">
    <location>
        <begin position="402"/>
        <end position="429"/>
    </location>
</feature>
<accession>A0A553PA99</accession>
<dbReference type="InterPro" id="IPR026784">
    <property type="entry name" value="Coact_PPARg"/>
</dbReference>
<dbReference type="EMBL" id="VCGU01000005">
    <property type="protein sequence ID" value="TRY74611.1"/>
    <property type="molecule type" value="Genomic_DNA"/>
</dbReference>
<dbReference type="AlphaFoldDB" id="A0A553PA99"/>